<accession>A0ABS4U4X8</accession>
<comment type="caution">
    <text evidence="1">The sequence shown here is derived from an EMBL/GenBank/DDBJ whole genome shotgun (WGS) entry which is preliminary data.</text>
</comment>
<dbReference type="RefSeq" id="WP_209647878.1">
    <property type="nucleotide sequence ID" value="NZ_JAGINW010000001.1"/>
</dbReference>
<proteinExistence type="predicted"/>
<organism evidence="1 2">
    <name type="scientific">Kibdelosporangium banguiense</name>
    <dbReference type="NCBI Taxonomy" id="1365924"/>
    <lineage>
        <taxon>Bacteria</taxon>
        <taxon>Bacillati</taxon>
        <taxon>Actinomycetota</taxon>
        <taxon>Actinomycetes</taxon>
        <taxon>Pseudonocardiales</taxon>
        <taxon>Pseudonocardiaceae</taxon>
        <taxon>Kibdelosporangium</taxon>
    </lineage>
</organism>
<gene>
    <name evidence="1" type="ORF">JOF56_011650</name>
</gene>
<keyword evidence="2" id="KW-1185">Reference proteome</keyword>
<sequence>MRTPTPEQYADDLSHLAMRLVAAVHDEGPDDIRSAIASFFTIPTPDGISPIVAAMTTLAAMVPPKTSRTDLLGWAERLIPTDSPPMPIEDINALAVEMGLSGRLPAHALADDEVRQVVRELITRGWSEPDIAEHLEAERHDVRRWASTERARMRREAGAA</sequence>
<reference evidence="1 2" key="1">
    <citation type="submission" date="2021-03" db="EMBL/GenBank/DDBJ databases">
        <title>Sequencing the genomes of 1000 actinobacteria strains.</title>
        <authorList>
            <person name="Klenk H.-P."/>
        </authorList>
    </citation>
    <scope>NUCLEOTIDE SEQUENCE [LARGE SCALE GENOMIC DNA]</scope>
    <source>
        <strain evidence="1 2">DSM 46670</strain>
    </source>
</reference>
<dbReference type="Proteomes" id="UP001519332">
    <property type="component" value="Unassembled WGS sequence"/>
</dbReference>
<protein>
    <submittedName>
        <fullName evidence="1">Uncharacterized protein</fullName>
    </submittedName>
</protein>
<name>A0ABS4U4X8_9PSEU</name>
<evidence type="ECO:0000313" key="1">
    <source>
        <dbReference type="EMBL" id="MBP2331265.1"/>
    </source>
</evidence>
<evidence type="ECO:0000313" key="2">
    <source>
        <dbReference type="Proteomes" id="UP001519332"/>
    </source>
</evidence>
<dbReference type="EMBL" id="JAGINW010000001">
    <property type="protein sequence ID" value="MBP2331265.1"/>
    <property type="molecule type" value="Genomic_DNA"/>
</dbReference>